<evidence type="ECO:0000313" key="9">
    <source>
        <dbReference type="EMBL" id="OGE38572.1"/>
    </source>
</evidence>
<dbReference type="InterPro" id="IPR020606">
    <property type="entry name" value="Ribosomal_uS7_CS"/>
</dbReference>
<evidence type="ECO:0000256" key="5">
    <source>
        <dbReference type="ARBA" id="ARBA00023274"/>
    </source>
</evidence>
<dbReference type="Pfam" id="PF00177">
    <property type="entry name" value="Ribosomal_S7"/>
    <property type="match status" value="1"/>
</dbReference>
<reference evidence="9 10" key="1">
    <citation type="journal article" date="2016" name="Nat. Commun.">
        <title>Thousands of microbial genomes shed light on interconnected biogeochemical processes in an aquifer system.</title>
        <authorList>
            <person name="Anantharaman K."/>
            <person name="Brown C.T."/>
            <person name="Hug L.A."/>
            <person name="Sharon I."/>
            <person name="Castelle C.J."/>
            <person name="Probst A.J."/>
            <person name="Thomas B.C."/>
            <person name="Singh A."/>
            <person name="Wilkins M.J."/>
            <person name="Karaoz U."/>
            <person name="Brodie E.L."/>
            <person name="Williams K.H."/>
            <person name="Hubbard S.S."/>
            <person name="Banfield J.F."/>
        </authorList>
    </citation>
    <scope>NUCLEOTIDE SEQUENCE [LARGE SCALE GENOMIC DNA]</scope>
</reference>
<dbReference type="GO" id="GO:0015935">
    <property type="term" value="C:small ribosomal subunit"/>
    <property type="evidence" value="ECO:0007669"/>
    <property type="project" value="InterPro"/>
</dbReference>
<dbReference type="InterPro" id="IPR005717">
    <property type="entry name" value="Ribosomal_uS7_bac/org-type"/>
</dbReference>
<dbReference type="GO" id="GO:0000049">
    <property type="term" value="F:tRNA binding"/>
    <property type="evidence" value="ECO:0007669"/>
    <property type="project" value="UniProtKB-UniRule"/>
</dbReference>
<gene>
    <name evidence="6" type="primary">rpsG</name>
    <name evidence="9" type="ORF">A3F00_01620</name>
</gene>
<proteinExistence type="inferred from homology"/>
<evidence type="ECO:0000256" key="1">
    <source>
        <dbReference type="ARBA" id="ARBA00007151"/>
    </source>
</evidence>
<dbReference type="Gene3D" id="1.10.455.10">
    <property type="entry name" value="Ribosomal protein S7 domain"/>
    <property type="match status" value="1"/>
</dbReference>
<dbReference type="NCBIfam" id="TIGR01029">
    <property type="entry name" value="rpsG_bact"/>
    <property type="match status" value="1"/>
</dbReference>
<dbReference type="InterPro" id="IPR000235">
    <property type="entry name" value="Ribosomal_uS7"/>
</dbReference>
<dbReference type="PANTHER" id="PTHR11205">
    <property type="entry name" value="RIBOSOMAL PROTEIN S7"/>
    <property type="match status" value="1"/>
</dbReference>
<dbReference type="GO" id="GO:0006412">
    <property type="term" value="P:translation"/>
    <property type="evidence" value="ECO:0007669"/>
    <property type="project" value="UniProtKB-UniRule"/>
</dbReference>
<evidence type="ECO:0000256" key="3">
    <source>
        <dbReference type="ARBA" id="ARBA00022884"/>
    </source>
</evidence>
<dbReference type="GO" id="GO:0003735">
    <property type="term" value="F:structural constituent of ribosome"/>
    <property type="evidence" value="ECO:0007669"/>
    <property type="project" value="InterPro"/>
</dbReference>
<dbReference type="PROSITE" id="PS00052">
    <property type="entry name" value="RIBOSOMAL_S7"/>
    <property type="match status" value="1"/>
</dbReference>
<keyword evidence="3 6" id="KW-0694">RNA-binding</keyword>
<keyword evidence="6" id="KW-0820">tRNA-binding</keyword>
<feature type="domain" description="Small ribosomal subunit protein uS7" evidence="8">
    <location>
        <begin position="1"/>
        <end position="151"/>
    </location>
</feature>
<accession>A0A1F5KCA9</accession>
<dbReference type="AlphaFoldDB" id="A0A1F5KCA9"/>
<comment type="subunit">
    <text evidence="6">Part of the 30S ribosomal subunit. Contacts proteins S9 and S11.</text>
</comment>
<comment type="similarity">
    <text evidence="1 6 7">Belongs to the universal ribosomal protein uS7 family.</text>
</comment>
<dbReference type="EMBL" id="MFDE01000018">
    <property type="protein sequence ID" value="OGE38572.1"/>
    <property type="molecule type" value="Genomic_DNA"/>
</dbReference>
<sequence length="158" mass="17890">MRSKKAPRRIITPDPIYGSRLLQKFINYVMIDGKKSIAQRLVYGALDQIKEESNQDPLKVFETAITNVSPKMEVKPRRVGGASYQVPSEVRGDRKEALAIRWIITGAQTRPNKDYHSFDKKLAAEIMEASGGTGVAMKKKEEIQKVANANRAFAHFRW</sequence>
<name>A0A1F5KCA9_9BACT</name>
<evidence type="ECO:0000256" key="2">
    <source>
        <dbReference type="ARBA" id="ARBA00022730"/>
    </source>
</evidence>
<dbReference type="CDD" id="cd14869">
    <property type="entry name" value="uS7_Bacteria"/>
    <property type="match status" value="1"/>
</dbReference>
<dbReference type="InterPro" id="IPR036823">
    <property type="entry name" value="Ribosomal_uS7_dom_sf"/>
</dbReference>
<evidence type="ECO:0000256" key="4">
    <source>
        <dbReference type="ARBA" id="ARBA00022980"/>
    </source>
</evidence>
<dbReference type="HAMAP" id="MF_00480_B">
    <property type="entry name" value="Ribosomal_uS7_B"/>
    <property type="match status" value="1"/>
</dbReference>
<comment type="function">
    <text evidence="6">One of the primary rRNA binding proteins, it binds directly to 16S rRNA where it nucleates assembly of the head domain of the 30S subunit. Is located at the subunit interface close to the decoding center, probably blocks exit of the E-site tRNA.</text>
</comment>
<keyword evidence="2 6" id="KW-0699">rRNA-binding</keyword>
<organism evidence="9 10">
    <name type="scientific">Candidatus Daviesbacteria bacterium RIFCSPHIGHO2_12_FULL_37_11</name>
    <dbReference type="NCBI Taxonomy" id="1797777"/>
    <lineage>
        <taxon>Bacteria</taxon>
        <taxon>Candidatus Daviesiibacteriota</taxon>
    </lineage>
</organism>
<dbReference type="GO" id="GO:0019843">
    <property type="term" value="F:rRNA binding"/>
    <property type="evidence" value="ECO:0007669"/>
    <property type="project" value="UniProtKB-UniRule"/>
</dbReference>
<protein>
    <recommendedName>
        <fullName evidence="6">Small ribosomal subunit protein uS7</fullName>
    </recommendedName>
</protein>
<evidence type="ECO:0000256" key="6">
    <source>
        <dbReference type="HAMAP-Rule" id="MF_00480"/>
    </source>
</evidence>
<dbReference type="PIRSF" id="PIRSF002122">
    <property type="entry name" value="RPS7p_RPS7a_RPS5e_RPS7o"/>
    <property type="match status" value="1"/>
</dbReference>
<evidence type="ECO:0000256" key="7">
    <source>
        <dbReference type="RuleBase" id="RU003619"/>
    </source>
</evidence>
<comment type="caution">
    <text evidence="9">The sequence shown here is derived from an EMBL/GenBank/DDBJ whole genome shotgun (WGS) entry which is preliminary data.</text>
</comment>
<dbReference type="Proteomes" id="UP000176527">
    <property type="component" value="Unassembled WGS sequence"/>
</dbReference>
<keyword evidence="4 6" id="KW-0689">Ribosomal protein</keyword>
<dbReference type="InterPro" id="IPR023798">
    <property type="entry name" value="Ribosomal_uS7_dom"/>
</dbReference>
<dbReference type="FunFam" id="1.10.455.10:FF:000001">
    <property type="entry name" value="30S ribosomal protein S7"/>
    <property type="match status" value="1"/>
</dbReference>
<dbReference type="SUPFAM" id="SSF47973">
    <property type="entry name" value="Ribosomal protein S7"/>
    <property type="match status" value="1"/>
</dbReference>
<keyword evidence="5 6" id="KW-0687">Ribonucleoprotein</keyword>
<evidence type="ECO:0000313" key="10">
    <source>
        <dbReference type="Proteomes" id="UP000176527"/>
    </source>
</evidence>
<evidence type="ECO:0000259" key="8">
    <source>
        <dbReference type="Pfam" id="PF00177"/>
    </source>
</evidence>